<dbReference type="EMBL" id="LR797148">
    <property type="protein sequence ID" value="CAB4189874.1"/>
    <property type="molecule type" value="Genomic_DNA"/>
</dbReference>
<evidence type="ECO:0000313" key="2">
    <source>
        <dbReference type="EMBL" id="CAB4189874.1"/>
    </source>
</evidence>
<accession>A0A6J5RE51</accession>
<dbReference type="Gene3D" id="3.40.630.30">
    <property type="match status" value="1"/>
</dbReference>
<dbReference type="InterPro" id="IPR016181">
    <property type="entry name" value="Acyl_CoA_acyltransferase"/>
</dbReference>
<reference evidence="2" key="1">
    <citation type="submission" date="2020-05" db="EMBL/GenBank/DDBJ databases">
        <authorList>
            <person name="Chiriac C."/>
            <person name="Salcher M."/>
            <person name="Ghai R."/>
            <person name="Kavagutti S V."/>
        </authorList>
    </citation>
    <scope>NUCLEOTIDE SEQUENCE</scope>
</reference>
<evidence type="ECO:0000259" key="1">
    <source>
        <dbReference type="PROSITE" id="PS51186"/>
    </source>
</evidence>
<organism evidence="2">
    <name type="scientific">uncultured Caudovirales phage</name>
    <dbReference type="NCBI Taxonomy" id="2100421"/>
    <lineage>
        <taxon>Viruses</taxon>
        <taxon>Duplodnaviria</taxon>
        <taxon>Heunggongvirae</taxon>
        <taxon>Uroviricota</taxon>
        <taxon>Caudoviricetes</taxon>
        <taxon>Peduoviridae</taxon>
        <taxon>Maltschvirus</taxon>
        <taxon>Maltschvirus maltsch</taxon>
    </lineage>
</organism>
<dbReference type="InterPro" id="IPR000182">
    <property type="entry name" value="GNAT_dom"/>
</dbReference>
<dbReference type="CDD" id="cd04301">
    <property type="entry name" value="NAT_SF"/>
    <property type="match status" value="1"/>
</dbReference>
<name>A0A6J5RE51_9CAUD</name>
<proteinExistence type="predicted"/>
<sequence length="319" mass="36734">MIRISSAVESDGRDIMRMFATEKDIWPSGVKQPWYWFWKYPKRSERWDKLELDGKIVGSIHWHMDRTGTRTVYDMIVHPDHRRRGLGRALLAHVGAPMELKTTHSHEFYQALGFIRGDTKAGKTSYILELGDIIVPAGPWIMTYSGKMVNPLALRHKDICIEDIAHHLACINRFAGAAATPLSVAQHSVYVSKLVSVPHKLQALLHDASEAYLGDIPKWVKAASTFDGYRDIEEYTMKTILERFECEVELHEEVKRADRVMVMHEAPNAFGKLWPNHLDSMVGYEPITPAEKEAIGKWVPQPWRVAEEQFMIHFRKYTK</sequence>
<protein>
    <submittedName>
        <fullName evidence="2">NAT_SF domain containing protein</fullName>
    </submittedName>
</protein>
<dbReference type="GO" id="GO:0016747">
    <property type="term" value="F:acyltransferase activity, transferring groups other than amino-acyl groups"/>
    <property type="evidence" value="ECO:0007669"/>
    <property type="project" value="InterPro"/>
</dbReference>
<feature type="domain" description="N-acetyltransferase" evidence="1">
    <location>
        <begin position="2"/>
        <end position="131"/>
    </location>
</feature>
<dbReference type="Gene3D" id="1.10.3210.10">
    <property type="entry name" value="Hypothetical protein af1432"/>
    <property type="match status" value="1"/>
</dbReference>
<dbReference type="SUPFAM" id="SSF55729">
    <property type="entry name" value="Acyl-CoA N-acyltransferases (Nat)"/>
    <property type="match status" value="1"/>
</dbReference>
<gene>
    <name evidence="2" type="ORF">UFOVP1196_17</name>
</gene>
<dbReference type="Pfam" id="PF13508">
    <property type="entry name" value="Acetyltransf_7"/>
    <property type="match status" value="1"/>
</dbReference>
<dbReference type="PROSITE" id="PS51186">
    <property type="entry name" value="GNAT"/>
    <property type="match status" value="1"/>
</dbReference>
<dbReference type="SUPFAM" id="SSF109604">
    <property type="entry name" value="HD-domain/PDEase-like"/>
    <property type="match status" value="1"/>
</dbReference>